<dbReference type="AlphaFoldDB" id="A0A1M6DR55"/>
<dbReference type="Gene3D" id="3.30.1540.20">
    <property type="entry name" value="MutL, C-terminal domain, dimerisation subdomain"/>
    <property type="match status" value="1"/>
</dbReference>
<dbReference type="SMART" id="SM01340">
    <property type="entry name" value="DNA_mis_repair"/>
    <property type="match status" value="1"/>
</dbReference>
<dbReference type="CDD" id="cd00782">
    <property type="entry name" value="MutL_Trans"/>
    <property type="match status" value="1"/>
</dbReference>
<dbReference type="InterPro" id="IPR042121">
    <property type="entry name" value="MutL_C_regsub"/>
</dbReference>
<dbReference type="NCBIfam" id="TIGR00585">
    <property type="entry name" value="mutl"/>
    <property type="match status" value="1"/>
</dbReference>
<dbReference type="PANTHER" id="PTHR10073">
    <property type="entry name" value="DNA MISMATCH REPAIR PROTEIN MLH, PMS, MUTL"/>
    <property type="match status" value="1"/>
</dbReference>
<dbReference type="EMBL" id="FQYW01000012">
    <property type="protein sequence ID" value="SHI75707.1"/>
    <property type="molecule type" value="Genomic_DNA"/>
</dbReference>
<evidence type="ECO:0000259" key="3">
    <source>
        <dbReference type="SMART" id="SM01340"/>
    </source>
</evidence>
<dbReference type="InterPro" id="IPR038973">
    <property type="entry name" value="MutL/Mlh/Pms-like"/>
</dbReference>
<dbReference type="Gene3D" id="3.30.230.10">
    <property type="match status" value="1"/>
</dbReference>
<sequence>MKTNNTEASKINEFIIKLAISRPDIAFKFINNNKTSVVTPGNGNLHDTLRSIYGGSVGDALLGMDFADDDITIKGYISKPSTIRSNRNWQTFIVNGRIISNRAMSKAVDNAYSSLIPKSGYPMVALIMDVAPNSIDVNVHPQKSEIKFEDEGRIFKAVYKAVLDAVRPHGEALGNIAAQVERPERHFTGIPASMKESKPVMEPLIDEMHFVPASQPRTTSAASSVSHSDYTPSSIPSSAYQYRVEQQAKTLHEAQEELSQLKGEDLVSSGGTVANGGETSINDTELIASQSENTVLENDVLIDRSTGEIIEKSAGISATPMVPIGQVDNTYIIAQDADGLYIIDQHAAHERILYDRFAAMTERIPSQQLLVHLILDFSEREAQLIESNLEMFHSLGFGLEPSGPDQYRLIEIPADIPVAEAENTIREILVSLEDMHHWFPWRICISLVQRKFVMSALL</sequence>
<dbReference type="Pfam" id="PF01119">
    <property type="entry name" value="DNA_mis_repair"/>
    <property type="match status" value="1"/>
</dbReference>
<evidence type="ECO:0000313" key="5">
    <source>
        <dbReference type="Proteomes" id="UP000191240"/>
    </source>
</evidence>
<organism evidence="4 5">
    <name type="scientific">Anaerovibrio lipolyticus DSM 3074</name>
    <dbReference type="NCBI Taxonomy" id="1120997"/>
    <lineage>
        <taxon>Bacteria</taxon>
        <taxon>Bacillati</taxon>
        <taxon>Bacillota</taxon>
        <taxon>Negativicutes</taxon>
        <taxon>Selenomonadales</taxon>
        <taxon>Selenomonadaceae</taxon>
        <taxon>Anaerovibrio</taxon>
    </lineage>
</organism>
<evidence type="ECO:0000256" key="1">
    <source>
        <dbReference type="ARBA" id="ARBA00023204"/>
    </source>
</evidence>
<feature type="domain" description="DNA mismatch repair protein S5" evidence="3">
    <location>
        <begin position="49"/>
        <end position="167"/>
    </location>
</feature>
<dbReference type="SMART" id="SM00853">
    <property type="entry name" value="MutL_C"/>
    <property type="match status" value="1"/>
</dbReference>
<dbReference type="GO" id="GO:0140664">
    <property type="term" value="F:ATP-dependent DNA damage sensor activity"/>
    <property type="evidence" value="ECO:0007669"/>
    <property type="project" value="InterPro"/>
</dbReference>
<gene>
    <name evidence="4" type="ORF">SAMN02745671_01575</name>
</gene>
<dbReference type="InterPro" id="IPR037198">
    <property type="entry name" value="MutL_C_sf"/>
</dbReference>
<keyword evidence="1" id="KW-0227">DNA damage</keyword>
<dbReference type="GO" id="GO:0006298">
    <property type="term" value="P:mismatch repair"/>
    <property type="evidence" value="ECO:0007669"/>
    <property type="project" value="InterPro"/>
</dbReference>
<protein>
    <submittedName>
        <fullName evidence="4">DNA mismatch repair protein MutL</fullName>
    </submittedName>
</protein>
<dbReference type="GO" id="GO:0032300">
    <property type="term" value="C:mismatch repair complex"/>
    <property type="evidence" value="ECO:0007669"/>
    <property type="project" value="InterPro"/>
</dbReference>
<dbReference type="InterPro" id="IPR014721">
    <property type="entry name" value="Ribsml_uS5_D2-typ_fold_subgr"/>
</dbReference>
<dbReference type="PANTHER" id="PTHR10073:SF12">
    <property type="entry name" value="DNA MISMATCH REPAIR PROTEIN MLH1"/>
    <property type="match status" value="1"/>
</dbReference>
<dbReference type="GO" id="GO:0030983">
    <property type="term" value="F:mismatched DNA binding"/>
    <property type="evidence" value="ECO:0007669"/>
    <property type="project" value="InterPro"/>
</dbReference>
<dbReference type="SUPFAM" id="SSF118116">
    <property type="entry name" value="DNA mismatch repair protein MutL"/>
    <property type="match status" value="1"/>
</dbReference>
<dbReference type="InterPro" id="IPR042120">
    <property type="entry name" value="MutL_C_dimsub"/>
</dbReference>
<dbReference type="InterPro" id="IPR014790">
    <property type="entry name" value="MutL_C"/>
</dbReference>
<dbReference type="GO" id="GO:0016887">
    <property type="term" value="F:ATP hydrolysis activity"/>
    <property type="evidence" value="ECO:0007669"/>
    <property type="project" value="InterPro"/>
</dbReference>
<feature type="domain" description="MutL C-terminal dimerisation" evidence="2">
    <location>
        <begin position="323"/>
        <end position="457"/>
    </location>
</feature>
<proteinExistence type="predicted"/>
<reference evidence="4 5" key="1">
    <citation type="submission" date="2016-11" db="EMBL/GenBank/DDBJ databases">
        <authorList>
            <person name="Jaros S."/>
            <person name="Januszkiewicz K."/>
            <person name="Wedrychowicz H."/>
        </authorList>
    </citation>
    <scope>NUCLEOTIDE SEQUENCE [LARGE SCALE GENOMIC DNA]</scope>
    <source>
        <strain evidence="4 5">DSM 3074</strain>
    </source>
</reference>
<dbReference type="SUPFAM" id="SSF54211">
    <property type="entry name" value="Ribosomal protein S5 domain 2-like"/>
    <property type="match status" value="1"/>
</dbReference>
<keyword evidence="1" id="KW-0234">DNA repair</keyword>
<evidence type="ECO:0000259" key="2">
    <source>
        <dbReference type="SMART" id="SM00853"/>
    </source>
</evidence>
<accession>A0A1M6DR55</accession>
<dbReference type="Proteomes" id="UP000191240">
    <property type="component" value="Unassembled WGS sequence"/>
</dbReference>
<dbReference type="GO" id="GO:0005524">
    <property type="term" value="F:ATP binding"/>
    <property type="evidence" value="ECO:0007669"/>
    <property type="project" value="InterPro"/>
</dbReference>
<name>A0A1M6DR55_9FIRM</name>
<dbReference type="Pfam" id="PF08676">
    <property type="entry name" value="MutL_C"/>
    <property type="match status" value="1"/>
</dbReference>
<evidence type="ECO:0000313" key="4">
    <source>
        <dbReference type="EMBL" id="SHI75707.1"/>
    </source>
</evidence>
<dbReference type="InterPro" id="IPR002099">
    <property type="entry name" value="MutL/Mlh/PMS"/>
</dbReference>
<dbReference type="Gene3D" id="3.30.1370.100">
    <property type="entry name" value="MutL, C-terminal domain, regulatory subdomain"/>
    <property type="match status" value="1"/>
</dbReference>
<dbReference type="InterPro" id="IPR020568">
    <property type="entry name" value="Ribosomal_Su5_D2-typ_SF"/>
</dbReference>
<dbReference type="InterPro" id="IPR013507">
    <property type="entry name" value="DNA_mismatch_S5_2-like"/>
</dbReference>